<gene>
    <name evidence="14" type="ORF">COT80_03290</name>
</gene>
<evidence type="ECO:0000256" key="12">
    <source>
        <dbReference type="PIRSR" id="PIRSR000239-1"/>
    </source>
</evidence>
<evidence type="ECO:0000256" key="7">
    <source>
        <dbReference type="ARBA" id="ARBA00023157"/>
    </source>
</evidence>
<evidence type="ECO:0000256" key="1">
    <source>
        <dbReference type="ARBA" id="ARBA00003330"/>
    </source>
</evidence>
<organism evidence="14 15">
    <name type="scientific">Candidatus Buchananbacteria bacterium CG10_big_fil_rev_8_21_14_0_10_33_19</name>
    <dbReference type="NCBI Taxonomy" id="1974525"/>
    <lineage>
        <taxon>Bacteria</taxon>
        <taxon>Candidatus Buchananiibacteriota</taxon>
    </lineage>
</organism>
<dbReference type="FunFam" id="3.40.30.10:FF:000007">
    <property type="entry name" value="Thioredoxin-dependent thiol peroxidase"/>
    <property type="match status" value="1"/>
</dbReference>
<dbReference type="GO" id="GO:0005737">
    <property type="term" value="C:cytoplasm"/>
    <property type="evidence" value="ECO:0007669"/>
    <property type="project" value="TreeGrafter"/>
</dbReference>
<dbReference type="GO" id="GO:0045454">
    <property type="term" value="P:cell redox homeostasis"/>
    <property type="evidence" value="ECO:0007669"/>
    <property type="project" value="TreeGrafter"/>
</dbReference>
<dbReference type="SUPFAM" id="SSF52833">
    <property type="entry name" value="Thioredoxin-like"/>
    <property type="match status" value="1"/>
</dbReference>
<dbReference type="InterPro" id="IPR013766">
    <property type="entry name" value="Thioredoxin_domain"/>
</dbReference>
<evidence type="ECO:0000313" key="15">
    <source>
        <dbReference type="Proteomes" id="UP000229056"/>
    </source>
</evidence>
<dbReference type="PROSITE" id="PS51352">
    <property type="entry name" value="THIOREDOXIN_2"/>
    <property type="match status" value="1"/>
</dbReference>
<evidence type="ECO:0000256" key="4">
    <source>
        <dbReference type="ARBA" id="ARBA00022559"/>
    </source>
</evidence>
<dbReference type="Proteomes" id="UP000229056">
    <property type="component" value="Unassembled WGS sequence"/>
</dbReference>
<keyword evidence="8" id="KW-0676">Redox-active center</keyword>
<keyword evidence="4 14" id="KW-0575">Peroxidase</keyword>
<evidence type="ECO:0000256" key="2">
    <source>
        <dbReference type="ARBA" id="ARBA00011245"/>
    </source>
</evidence>
<comment type="similarity">
    <text evidence="10">Belongs to the peroxiredoxin family. BCP/PrxQ subfamily.</text>
</comment>
<reference evidence="15" key="1">
    <citation type="submission" date="2017-09" db="EMBL/GenBank/DDBJ databases">
        <title>Depth-based differentiation of microbial function through sediment-hosted aquifers and enrichment of novel symbionts in the deep terrestrial subsurface.</title>
        <authorList>
            <person name="Probst A.J."/>
            <person name="Ladd B."/>
            <person name="Jarett J.K."/>
            <person name="Geller-Mcgrath D.E."/>
            <person name="Sieber C.M.K."/>
            <person name="Emerson J.B."/>
            <person name="Anantharaman K."/>
            <person name="Thomas B.C."/>
            <person name="Malmstrom R."/>
            <person name="Stieglmeier M."/>
            <person name="Klingl A."/>
            <person name="Woyke T."/>
            <person name="Ryan C.M."/>
            <person name="Banfield J.F."/>
        </authorList>
    </citation>
    <scope>NUCLEOTIDE SEQUENCE [LARGE SCALE GENOMIC DNA]</scope>
</reference>
<feature type="domain" description="Thioredoxin" evidence="13">
    <location>
        <begin position="3"/>
        <end position="155"/>
    </location>
</feature>
<feature type="active site" description="Cysteine sulfenic acid (-SOH) intermediate; for peroxidase activity" evidence="12">
    <location>
        <position position="45"/>
    </location>
</feature>
<evidence type="ECO:0000256" key="3">
    <source>
        <dbReference type="ARBA" id="ARBA00013017"/>
    </source>
</evidence>
<dbReference type="PIRSF" id="PIRSF000239">
    <property type="entry name" value="AHPC"/>
    <property type="match status" value="1"/>
</dbReference>
<sequence>MALTAKQKAPSFNLPDQTGELHKLTDYNGKWLLLYFYPRDNTPGCAKEACTIRDNFADFKKNGVVVLGVSADSVDSHNNFASKYQLSFPILADIDRETIKAYGAWGMKKFMGKSFKGIKRISFLINPQGKIAKVYDKVKPADHAQEVLNDIKALK</sequence>
<name>A0A2H0W600_9BACT</name>
<dbReference type="GO" id="GO:0034599">
    <property type="term" value="P:cellular response to oxidative stress"/>
    <property type="evidence" value="ECO:0007669"/>
    <property type="project" value="TreeGrafter"/>
</dbReference>
<dbReference type="AlphaFoldDB" id="A0A2H0W600"/>
<evidence type="ECO:0000256" key="6">
    <source>
        <dbReference type="ARBA" id="ARBA00023002"/>
    </source>
</evidence>
<dbReference type="Pfam" id="PF00578">
    <property type="entry name" value="AhpC-TSA"/>
    <property type="match status" value="1"/>
</dbReference>
<dbReference type="EMBL" id="PEZY01000012">
    <property type="protein sequence ID" value="PIS06070.1"/>
    <property type="molecule type" value="Genomic_DNA"/>
</dbReference>
<evidence type="ECO:0000256" key="5">
    <source>
        <dbReference type="ARBA" id="ARBA00022862"/>
    </source>
</evidence>
<dbReference type="InterPro" id="IPR024706">
    <property type="entry name" value="Peroxiredoxin_AhpC-typ"/>
</dbReference>
<comment type="caution">
    <text evidence="14">The sequence shown here is derived from an EMBL/GenBank/DDBJ whole genome shotgun (WGS) entry which is preliminary data.</text>
</comment>
<evidence type="ECO:0000256" key="9">
    <source>
        <dbReference type="ARBA" id="ARBA00032824"/>
    </source>
</evidence>
<accession>A0A2H0W600</accession>
<keyword evidence="7" id="KW-1015">Disulfide bond</keyword>
<proteinExistence type="inferred from homology"/>
<evidence type="ECO:0000256" key="11">
    <source>
        <dbReference type="ARBA" id="ARBA00049091"/>
    </source>
</evidence>
<comment type="function">
    <text evidence="1">Thiol-specific peroxidase that catalyzes the reduction of hydrogen peroxide and organic hydroperoxides to water and alcohols, respectively. Plays a role in cell protection against oxidative stress by detoxifying peroxides and as sensor of hydrogen peroxide-mediated signaling events.</text>
</comment>
<keyword evidence="5" id="KW-0049">Antioxidant</keyword>
<keyword evidence="6" id="KW-0560">Oxidoreductase</keyword>
<dbReference type="Gene3D" id="3.40.30.10">
    <property type="entry name" value="Glutaredoxin"/>
    <property type="match status" value="1"/>
</dbReference>
<dbReference type="EC" id="1.11.1.24" evidence="3"/>
<dbReference type="GO" id="GO:0008379">
    <property type="term" value="F:thioredoxin peroxidase activity"/>
    <property type="evidence" value="ECO:0007669"/>
    <property type="project" value="TreeGrafter"/>
</dbReference>
<evidence type="ECO:0000256" key="10">
    <source>
        <dbReference type="ARBA" id="ARBA00038489"/>
    </source>
</evidence>
<dbReference type="InterPro" id="IPR036249">
    <property type="entry name" value="Thioredoxin-like_sf"/>
</dbReference>
<evidence type="ECO:0000259" key="13">
    <source>
        <dbReference type="PROSITE" id="PS51352"/>
    </source>
</evidence>
<evidence type="ECO:0000313" key="14">
    <source>
        <dbReference type="EMBL" id="PIS06070.1"/>
    </source>
</evidence>
<comment type="catalytic activity">
    <reaction evidence="11">
        <text>a hydroperoxide + [thioredoxin]-dithiol = an alcohol + [thioredoxin]-disulfide + H2O</text>
        <dbReference type="Rhea" id="RHEA:62620"/>
        <dbReference type="Rhea" id="RHEA-COMP:10698"/>
        <dbReference type="Rhea" id="RHEA-COMP:10700"/>
        <dbReference type="ChEBI" id="CHEBI:15377"/>
        <dbReference type="ChEBI" id="CHEBI:29950"/>
        <dbReference type="ChEBI" id="CHEBI:30879"/>
        <dbReference type="ChEBI" id="CHEBI:35924"/>
        <dbReference type="ChEBI" id="CHEBI:50058"/>
        <dbReference type="EC" id="1.11.1.24"/>
    </reaction>
</comment>
<dbReference type="InterPro" id="IPR000866">
    <property type="entry name" value="AhpC/TSA"/>
</dbReference>
<dbReference type="InterPro" id="IPR050924">
    <property type="entry name" value="Peroxiredoxin_BCP/PrxQ"/>
</dbReference>
<dbReference type="NCBIfam" id="NF006960">
    <property type="entry name" value="PRK09437.1"/>
    <property type="match status" value="1"/>
</dbReference>
<evidence type="ECO:0000256" key="8">
    <source>
        <dbReference type="ARBA" id="ARBA00023284"/>
    </source>
</evidence>
<protein>
    <recommendedName>
        <fullName evidence="3">thioredoxin-dependent peroxiredoxin</fullName>
        <ecNumber evidence="3">1.11.1.24</ecNumber>
    </recommendedName>
    <alternativeName>
        <fullName evidence="9">Thioredoxin peroxidase</fullName>
    </alternativeName>
</protein>
<dbReference type="PANTHER" id="PTHR42801:SF4">
    <property type="entry name" value="AHPC_TSA FAMILY PROTEIN"/>
    <property type="match status" value="1"/>
</dbReference>
<dbReference type="PANTHER" id="PTHR42801">
    <property type="entry name" value="THIOREDOXIN-DEPENDENT PEROXIDE REDUCTASE"/>
    <property type="match status" value="1"/>
</dbReference>
<dbReference type="CDD" id="cd03017">
    <property type="entry name" value="PRX_BCP"/>
    <property type="match status" value="1"/>
</dbReference>
<comment type="subunit">
    <text evidence="2">Monomer.</text>
</comment>